<gene>
    <name evidence="3" type="ORF">RAG0_17561</name>
</gene>
<feature type="chain" id="PRO_5009447545" evidence="2">
    <location>
        <begin position="19"/>
        <end position="114"/>
    </location>
</feature>
<evidence type="ECO:0000256" key="2">
    <source>
        <dbReference type="SAM" id="SignalP"/>
    </source>
</evidence>
<dbReference type="AlphaFoldDB" id="A0A1E1LTX0"/>
<accession>A0A1E1LTX0</accession>
<feature type="signal peptide" evidence="2">
    <location>
        <begin position="1"/>
        <end position="18"/>
    </location>
</feature>
<name>A0A1E1LTX0_9HELO</name>
<organism evidence="3 4">
    <name type="scientific">Rhynchosporium agropyri</name>
    <dbReference type="NCBI Taxonomy" id="914238"/>
    <lineage>
        <taxon>Eukaryota</taxon>
        <taxon>Fungi</taxon>
        <taxon>Dikarya</taxon>
        <taxon>Ascomycota</taxon>
        <taxon>Pezizomycotina</taxon>
        <taxon>Leotiomycetes</taxon>
        <taxon>Helotiales</taxon>
        <taxon>Ploettnerulaceae</taxon>
        <taxon>Rhynchosporium</taxon>
    </lineage>
</organism>
<dbReference type="Proteomes" id="UP000178912">
    <property type="component" value="Unassembled WGS sequence"/>
</dbReference>
<evidence type="ECO:0000256" key="1">
    <source>
        <dbReference type="SAM" id="MobiDB-lite"/>
    </source>
</evidence>
<proteinExistence type="predicted"/>
<evidence type="ECO:0000313" key="3">
    <source>
        <dbReference type="EMBL" id="CZT13947.1"/>
    </source>
</evidence>
<keyword evidence="4" id="KW-1185">Reference proteome</keyword>
<keyword evidence="2" id="KW-0732">Signal</keyword>
<dbReference type="EMBL" id="FJUX01000253">
    <property type="protein sequence ID" value="CZT13947.1"/>
    <property type="molecule type" value="Genomic_DNA"/>
</dbReference>
<reference evidence="4" key="1">
    <citation type="submission" date="2016-03" db="EMBL/GenBank/DDBJ databases">
        <authorList>
            <person name="Guldener U."/>
        </authorList>
    </citation>
    <scope>NUCLEOTIDE SEQUENCE [LARGE SCALE GENOMIC DNA]</scope>
    <source>
        <strain evidence="4">04CH-RAC-A.6.1</strain>
    </source>
</reference>
<feature type="region of interest" description="Disordered" evidence="1">
    <location>
        <begin position="81"/>
        <end position="106"/>
    </location>
</feature>
<evidence type="ECO:0000313" key="4">
    <source>
        <dbReference type="Proteomes" id="UP000178912"/>
    </source>
</evidence>
<feature type="compositionally biased region" description="Polar residues" evidence="1">
    <location>
        <begin position="88"/>
        <end position="103"/>
    </location>
</feature>
<sequence length="114" mass="13213">MIAITTSLSTTLLLAIRAYNLSQVAKEFIKRKRTSTKESFLKNYLLKDIKAKRALKKSSSNIELKSEVEILNMKSIRPRPSLKKRDYSSSIGRASTRLYSSRTPSKDRKYYIKY</sequence>
<protein>
    <submittedName>
        <fullName evidence="3">Uncharacterized protein</fullName>
    </submittedName>
</protein>